<organism evidence="1 2">
    <name type="scientific">Coemansia helicoidea</name>
    <dbReference type="NCBI Taxonomy" id="1286919"/>
    <lineage>
        <taxon>Eukaryota</taxon>
        <taxon>Fungi</taxon>
        <taxon>Fungi incertae sedis</taxon>
        <taxon>Zoopagomycota</taxon>
        <taxon>Kickxellomycotina</taxon>
        <taxon>Kickxellomycetes</taxon>
        <taxon>Kickxellales</taxon>
        <taxon>Kickxellaceae</taxon>
        <taxon>Coemansia</taxon>
    </lineage>
</organism>
<comment type="caution">
    <text evidence="1">The sequence shown here is derived from an EMBL/GenBank/DDBJ whole genome shotgun (WGS) entry which is preliminary data.</text>
</comment>
<dbReference type="Proteomes" id="UP001140087">
    <property type="component" value="Unassembled WGS sequence"/>
</dbReference>
<proteinExistence type="predicted"/>
<accession>A0ACC1KYQ0</accession>
<evidence type="ECO:0000313" key="2">
    <source>
        <dbReference type="Proteomes" id="UP001140087"/>
    </source>
</evidence>
<gene>
    <name evidence="1" type="ORF">H4R21_004253</name>
</gene>
<name>A0ACC1KYQ0_9FUNG</name>
<dbReference type="EMBL" id="JANBUN010001559">
    <property type="protein sequence ID" value="KAJ2797607.1"/>
    <property type="molecule type" value="Genomic_DNA"/>
</dbReference>
<protein>
    <submittedName>
        <fullName evidence="1">Uncharacterized protein</fullName>
    </submittedName>
</protein>
<reference evidence="1" key="1">
    <citation type="submission" date="2022-07" db="EMBL/GenBank/DDBJ databases">
        <title>Phylogenomic reconstructions and comparative analyses of Kickxellomycotina fungi.</title>
        <authorList>
            <person name="Reynolds N.K."/>
            <person name="Stajich J.E."/>
            <person name="Barry K."/>
            <person name="Grigoriev I.V."/>
            <person name="Crous P."/>
            <person name="Smith M.E."/>
        </authorList>
    </citation>
    <scope>NUCLEOTIDE SEQUENCE</scope>
    <source>
        <strain evidence="1">BCRC 34780</strain>
    </source>
</reference>
<keyword evidence="2" id="KW-1185">Reference proteome</keyword>
<sequence>MATTNLPALGCYLAVFCWTREWVLVLCAAALAYYRNAMAVFVILGACCCAVVAKALKRILRQERPPGTDGCRQRKSYGMPSSHSASVIYFATLLSVLLADAFGTYVSVATAALAATGVAAALYRVKGGHHTVAQVAAGGCLGWAFALAWWACRRPVLLRIEAVAAWAICAASR</sequence>
<evidence type="ECO:0000313" key="1">
    <source>
        <dbReference type="EMBL" id="KAJ2797607.1"/>
    </source>
</evidence>